<dbReference type="EMBL" id="QDDL01000002">
    <property type="protein sequence ID" value="PVZ70374.1"/>
    <property type="molecule type" value="Genomic_DNA"/>
</dbReference>
<dbReference type="Gene3D" id="3.40.50.1240">
    <property type="entry name" value="Phosphoglycerate mutase-like"/>
    <property type="match status" value="1"/>
</dbReference>
<dbReference type="InterPro" id="IPR050275">
    <property type="entry name" value="PGM_Phosphatase"/>
</dbReference>
<gene>
    <name evidence="1" type="ORF">DC094_07205</name>
</gene>
<proteinExistence type="predicted"/>
<dbReference type="OrthoDB" id="9783269at2"/>
<dbReference type="RefSeq" id="WP_116686446.1">
    <property type="nucleotide sequence ID" value="NZ_CAWNYD010000002.1"/>
</dbReference>
<dbReference type="SMART" id="SM00855">
    <property type="entry name" value="PGAM"/>
    <property type="match status" value="1"/>
</dbReference>
<keyword evidence="2" id="KW-1185">Reference proteome</keyword>
<protein>
    <submittedName>
        <fullName evidence="1">Histidine phosphatase family protein</fullName>
    </submittedName>
</protein>
<accession>A0A2V1GZK0</accession>
<dbReference type="PANTHER" id="PTHR48100:SF1">
    <property type="entry name" value="HISTIDINE PHOSPHATASE FAMILY PROTEIN-RELATED"/>
    <property type="match status" value="1"/>
</dbReference>
<reference evidence="1 2" key="1">
    <citation type="submission" date="2018-04" db="EMBL/GenBank/DDBJ databases">
        <title>Thalassorhabdus spongiae gen. nov., sp. nov., isolated from a marine sponge in South-West Iceland.</title>
        <authorList>
            <person name="Knobloch S."/>
            <person name="Daussin A."/>
            <person name="Johannsson R."/>
            <person name="Marteinsson V.T."/>
        </authorList>
    </citation>
    <scope>NUCLEOTIDE SEQUENCE [LARGE SCALE GENOMIC DNA]</scope>
    <source>
        <strain evidence="1 2">Hp12</strain>
    </source>
</reference>
<comment type="caution">
    <text evidence="1">The sequence shown here is derived from an EMBL/GenBank/DDBJ whole genome shotgun (WGS) entry which is preliminary data.</text>
</comment>
<sequence length="205" mass="23777">METLVHLIRHGEPAGGDKLRGSTDDPLTGKGWQKMIKAVDGLEYQRIVCSPLLRCQVFARSMAEDKGFPLMVNAAFKERDFGLWDGENYSQLWQKHQKELSDFWSEPWKYQPPEGEGFYDFHQRIEQGWQQLIDRFQGETILLVCHSGVMRALFSQLLNIPLETDAANSRLKLEHGARISWRIWRETDNSGNHQDWPQLDFLGTS</sequence>
<dbReference type="Proteomes" id="UP000244906">
    <property type="component" value="Unassembled WGS sequence"/>
</dbReference>
<organism evidence="1 2">
    <name type="scientific">Pelagibaculum spongiae</name>
    <dbReference type="NCBI Taxonomy" id="2080658"/>
    <lineage>
        <taxon>Bacteria</taxon>
        <taxon>Pseudomonadati</taxon>
        <taxon>Pseudomonadota</taxon>
        <taxon>Gammaproteobacteria</taxon>
        <taxon>Oceanospirillales</taxon>
        <taxon>Pelagibaculum</taxon>
    </lineage>
</organism>
<dbReference type="CDD" id="cd07067">
    <property type="entry name" value="HP_PGM_like"/>
    <property type="match status" value="1"/>
</dbReference>
<dbReference type="InterPro" id="IPR013078">
    <property type="entry name" value="His_Pase_superF_clade-1"/>
</dbReference>
<dbReference type="SUPFAM" id="SSF53254">
    <property type="entry name" value="Phosphoglycerate mutase-like"/>
    <property type="match status" value="1"/>
</dbReference>
<evidence type="ECO:0000313" key="2">
    <source>
        <dbReference type="Proteomes" id="UP000244906"/>
    </source>
</evidence>
<name>A0A2V1GZK0_9GAMM</name>
<dbReference type="InterPro" id="IPR029033">
    <property type="entry name" value="His_PPase_superfam"/>
</dbReference>
<dbReference type="GO" id="GO:0016791">
    <property type="term" value="F:phosphatase activity"/>
    <property type="evidence" value="ECO:0007669"/>
    <property type="project" value="TreeGrafter"/>
</dbReference>
<dbReference type="Pfam" id="PF00300">
    <property type="entry name" value="His_Phos_1"/>
    <property type="match status" value="1"/>
</dbReference>
<dbReference type="AlphaFoldDB" id="A0A2V1GZK0"/>
<dbReference type="GO" id="GO:0005737">
    <property type="term" value="C:cytoplasm"/>
    <property type="evidence" value="ECO:0007669"/>
    <property type="project" value="TreeGrafter"/>
</dbReference>
<dbReference type="PANTHER" id="PTHR48100">
    <property type="entry name" value="BROAD-SPECIFICITY PHOSPHATASE YOR283W-RELATED"/>
    <property type="match status" value="1"/>
</dbReference>
<evidence type="ECO:0000313" key="1">
    <source>
        <dbReference type="EMBL" id="PVZ70374.1"/>
    </source>
</evidence>